<keyword evidence="3" id="KW-1185">Reference proteome</keyword>
<dbReference type="Proteomes" id="UP000305067">
    <property type="component" value="Unassembled WGS sequence"/>
</dbReference>
<accession>A0A5C3Q4X0</accession>
<reference evidence="2 3" key="1">
    <citation type="journal article" date="2019" name="Nat. Ecol. Evol.">
        <title>Megaphylogeny resolves global patterns of mushroom evolution.</title>
        <authorList>
            <person name="Varga T."/>
            <person name="Krizsan K."/>
            <person name="Foldi C."/>
            <person name="Dima B."/>
            <person name="Sanchez-Garcia M."/>
            <person name="Sanchez-Ramirez S."/>
            <person name="Szollosi G.J."/>
            <person name="Szarkandi J.G."/>
            <person name="Papp V."/>
            <person name="Albert L."/>
            <person name="Andreopoulos W."/>
            <person name="Angelini C."/>
            <person name="Antonin V."/>
            <person name="Barry K.W."/>
            <person name="Bougher N.L."/>
            <person name="Buchanan P."/>
            <person name="Buyck B."/>
            <person name="Bense V."/>
            <person name="Catcheside P."/>
            <person name="Chovatia M."/>
            <person name="Cooper J."/>
            <person name="Damon W."/>
            <person name="Desjardin D."/>
            <person name="Finy P."/>
            <person name="Geml J."/>
            <person name="Haridas S."/>
            <person name="Hughes K."/>
            <person name="Justo A."/>
            <person name="Karasinski D."/>
            <person name="Kautmanova I."/>
            <person name="Kiss B."/>
            <person name="Kocsube S."/>
            <person name="Kotiranta H."/>
            <person name="LaButti K.M."/>
            <person name="Lechner B.E."/>
            <person name="Liimatainen K."/>
            <person name="Lipzen A."/>
            <person name="Lukacs Z."/>
            <person name="Mihaltcheva S."/>
            <person name="Morgado L.N."/>
            <person name="Niskanen T."/>
            <person name="Noordeloos M.E."/>
            <person name="Ohm R.A."/>
            <person name="Ortiz-Santana B."/>
            <person name="Ovrebo C."/>
            <person name="Racz N."/>
            <person name="Riley R."/>
            <person name="Savchenko A."/>
            <person name="Shiryaev A."/>
            <person name="Soop K."/>
            <person name="Spirin V."/>
            <person name="Szebenyi C."/>
            <person name="Tomsovsky M."/>
            <person name="Tulloss R.E."/>
            <person name="Uehling J."/>
            <person name="Grigoriev I.V."/>
            <person name="Vagvolgyi C."/>
            <person name="Papp T."/>
            <person name="Martin F.M."/>
            <person name="Miettinen O."/>
            <person name="Hibbett D.S."/>
            <person name="Nagy L.G."/>
        </authorList>
    </citation>
    <scope>NUCLEOTIDE SEQUENCE [LARGE SCALE GENOMIC DNA]</scope>
    <source>
        <strain evidence="2 3">CBS 309.79</strain>
    </source>
</reference>
<protein>
    <submittedName>
        <fullName evidence="2">Uncharacterized protein</fullName>
    </submittedName>
</protein>
<keyword evidence="1" id="KW-1133">Transmembrane helix</keyword>
<name>A0A5C3Q4X0_9AGAR</name>
<proteinExistence type="predicted"/>
<gene>
    <name evidence="2" type="ORF">BDV98DRAFT_575056</name>
</gene>
<evidence type="ECO:0000313" key="2">
    <source>
        <dbReference type="EMBL" id="TFK97022.1"/>
    </source>
</evidence>
<dbReference type="PROSITE" id="PS51257">
    <property type="entry name" value="PROKAR_LIPOPROTEIN"/>
    <property type="match status" value="1"/>
</dbReference>
<keyword evidence="1" id="KW-0812">Transmembrane</keyword>
<organism evidence="2 3">
    <name type="scientific">Pterulicium gracile</name>
    <dbReference type="NCBI Taxonomy" id="1884261"/>
    <lineage>
        <taxon>Eukaryota</taxon>
        <taxon>Fungi</taxon>
        <taxon>Dikarya</taxon>
        <taxon>Basidiomycota</taxon>
        <taxon>Agaricomycotina</taxon>
        <taxon>Agaricomycetes</taxon>
        <taxon>Agaricomycetidae</taxon>
        <taxon>Agaricales</taxon>
        <taxon>Pleurotineae</taxon>
        <taxon>Pterulaceae</taxon>
        <taxon>Pterulicium</taxon>
    </lineage>
</organism>
<dbReference type="AlphaFoldDB" id="A0A5C3Q4X0"/>
<dbReference type="EMBL" id="ML178851">
    <property type="protein sequence ID" value="TFK97022.1"/>
    <property type="molecule type" value="Genomic_DNA"/>
</dbReference>
<keyword evidence="1" id="KW-0472">Membrane</keyword>
<feature type="transmembrane region" description="Helical" evidence="1">
    <location>
        <begin position="53"/>
        <end position="73"/>
    </location>
</feature>
<evidence type="ECO:0000256" key="1">
    <source>
        <dbReference type="SAM" id="Phobius"/>
    </source>
</evidence>
<sequence>MRQRLSVRPSLEFFCFSFLASSFLLLSCSPRCSFLLHISCSQSCVLARFASLGVVFASTSASALCLLSAFALAPPLTLTFPCSSCPTLYCSQFSCPSTPTFSHLNICSPSRISSSIFAIFFATDFLFPTIYSPPLPSLCLSHFLESHTDHSSSSNSCVQRNGLAWADDRSS</sequence>
<evidence type="ECO:0000313" key="3">
    <source>
        <dbReference type="Proteomes" id="UP000305067"/>
    </source>
</evidence>